<feature type="compositionally biased region" description="Polar residues" evidence="16">
    <location>
        <begin position="771"/>
        <end position="782"/>
    </location>
</feature>
<dbReference type="InterPro" id="IPR000719">
    <property type="entry name" value="Prot_kinase_dom"/>
</dbReference>
<dbReference type="SMART" id="SM00742">
    <property type="entry name" value="Hr1"/>
    <property type="match status" value="2"/>
</dbReference>
<dbReference type="PROSITE" id="PS00108">
    <property type="entry name" value="PROTEIN_KINASE_ST"/>
    <property type="match status" value="1"/>
</dbReference>
<dbReference type="EMBL" id="JAXOVC010000014">
    <property type="protein sequence ID" value="KAK4494119.1"/>
    <property type="molecule type" value="Genomic_DNA"/>
</dbReference>
<dbReference type="PROSITE" id="PS50004">
    <property type="entry name" value="C2"/>
    <property type="match status" value="1"/>
</dbReference>
<dbReference type="SMART" id="SM00133">
    <property type="entry name" value="S_TK_X"/>
    <property type="match status" value="1"/>
</dbReference>
<organism evidence="22 23">
    <name type="scientific">Zasmidium cellare</name>
    <name type="common">Wine cellar mold</name>
    <name type="synonym">Racodium cellare</name>
    <dbReference type="NCBI Taxonomy" id="395010"/>
    <lineage>
        <taxon>Eukaryota</taxon>
        <taxon>Fungi</taxon>
        <taxon>Dikarya</taxon>
        <taxon>Ascomycota</taxon>
        <taxon>Pezizomycotina</taxon>
        <taxon>Dothideomycetes</taxon>
        <taxon>Dothideomycetidae</taxon>
        <taxon>Mycosphaerellales</taxon>
        <taxon>Mycosphaerellaceae</taxon>
        <taxon>Zasmidium</taxon>
    </lineage>
</organism>
<evidence type="ECO:0000256" key="7">
    <source>
        <dbReference type="ARBA" id="ARBA00022741"/>
    </source>
</evidence>
<feature type="domain" description="Phorbol-ester/DAG-type" evidence="19">
    <location>
        <begin position="536"/>
        <end position="586"/>
    </location>
</feature>
<accession>A0ABR0DY87</accession>
<feature type="region of interest" description="Disordered" evidence="16">
    <location>
        <begin position="607"/>
        <end position="866"/>
    </location>
</feature>
<dbReference type="InterPro" id="IPR008271">
    <property type="entry name" value="Ser/Thr_kinase_AS"/>
</dbReference>
<dbReference type="Pfam" id="PF00069">
    <property type="entry name" value="Pkinase"/>
    <property type="match status" value="1"/>
</dbReference>
<evidence type="ECO:0000256" key="14">
    <source>
        <dbReference type="PROSITE-ProRule" id="PRU01207"/>
    </source>
</evidence>
<evidence type="ECO:0000259" key="17">
    <source>
        <dbReference type="PROSITE" id="PS50004"/>
    </source>
</evidence>
<dbReference type="SUPFAM" id="SSF57889">
    <property type="entry name" value="Cysteine-rich domain"/>
    <property type="match status" value="2"/>
</dbReference>
<dbReference type="PANTHER" id="PTHR24351">
    <property type="entry name" value="RIBOSOMAL PROTEIN S6 KINASE"/>
    <property type="match status" value="1"/>
</dbReference>
<gene>
    <name evidence="22" type="ORF">PRZ48_014417</name>
</gene>
<feature type="compositionally biased region" description="Pro residues" evidence="16">
    <location>
        <begin position="799"/>
        <end position="811"/>
    </location>
</feature>
<dbReference type="Pfam" id="PF02185">
    <property type="entry name" value="HR1"/>
    <property type="match status" value="2"/>
</dbReference>
<comment type="catalytic activity">
    <reaction evidence="13">
        <text>L-seryl-[protein] + ATP = O-phospho-L-seryl-[protein] + ADP + H(+)</text>
        <dbReference type="Rhea" id="RHEA:17989"/>
        <dbReference type="Rhea" id="RHEA-COMP:9863"/>
        <dbReference type="Rhea" id="RHEA-COMP:11604"/>
        <dbReference type="ChEBI" id="CHEBI:15378"/>
        <dbReference type="ChEBI" id="CHEBI:29999"/>
        <dbReference type="ChEBI" id="CHEBI:30616"/>
        <dbReference type="ChEBI" id="CHEBI:83421"/>
        <dbReference type="ChEBI" id="CHEBI:456216"/>
        <dbReference type="EC" id="2.7.11.13"/>
    </reaction>
</comment>
<dbReference type="PROSITE" id="PS00107">
    <property type="entry name" value="PROTEIN_KINASE_ATP"/>
    <property type="match status" value="1"/>
</dbReference>
<dbReference type="Gene3D" id="3.30.60.20">
    <property type="match status" value="2"/>
</dbReference>
<dbReference type="Proteomes" id="UP001305779">
    <property type="component" value="Unassembled WGS sequence"/>
</dbReference>
<keyword evidence="14" id="KW-0175">Coiled coil</keyword>
<keyword evidence="9" id="KW-0418">Kinase</keyword>
<proteinExistence type="inferred from homology"/>
<dbReference type="InterPro" id="IPR011072">
    <property type="entry name" value="HR1_rho-bd"/>
</dbReference>
<dbReference type="PROSITE" id="PS50081">
    <property type="entry name" value="ZF_DAG_PE_2"/>
    <property type="match status" value="2"/>
</dbReference>
<evidence type="ECO:0000256" key="15">
    <source>
        <dbReference type="PROSITE-ProRule" id="PRU10141"/>
    </source>
</evidence>
<evidence type="ECO:0000256" key="5">
    <source>
        <dbReference type="ARBA" id="ARBA00022679"/>
    </source>
</evidence>
<evidence type="ECO:0000313" key="23">
    <source>
        <dbReference type="Proteomes" id="UP001305779"/>
    </source>
</evidence>
<keyword evidence="4" id="KW-0597">Phosphoprotein</keyword>
<dbReference type="PROSITE" id="PS00479">
    <property type="entry name" value="ZF_DAG_PE_1"/>
    <property type="match status" value="1"/>
</dbReference>
<dbReference type="PROSITE" id="PS50011">
    <property type="entry name" value="PROTEIN_KINASE_DOM"/>
    <property type="match status" value="1"/>
</dbReference>
<evidence type="ECO:0000256" key="9">
    <source>
        <dbReference type="ARBA" id="ARBA00022777"/>
    </source>
</evidence>
<dbReference type="Gene3D" id="2.60.40.150">
    <property type="entry name" value="C2 domain"/>
    <property type="match status" value="1"/>
</dbReference>
<feature type="region of interest" description="Disordered" evidence="16">
    <location>
        <begin position="68"/>
        <end position="148"/>
    </location>
</feature>
<evidence type="ECO:0000256" key="3">
    <source>
        <dbReference type="ARBA" id="ARBA00022527"/>
    </source>
</evidence>
<keyword evidence="8" id="KW-0863">Zinc-finger</keyword>
<evidence type="ECO:0000313" key="22">
    <source>
        <dbReference type="EMBL" id="KAK4494119.1"/>
    </source>
</evidence>
<dbReference type="InterPro" id="IPR036274">
    <property type="entry name" value="HR1_rpt_sf"/>
</dbReference>
<evidence type="ECO:0000256" key="6">
    <source>
        <dbReference type="ARBA" id="ARBA00022723"/>
    </source>
</evidence>
<dbReference type="SMART" id="SM00109">
    <property type="entry name" value="C1"/>
    <property type="match status" value="2"/>
</dbReference>
<evidence type="ECO:0000256" key="2">
    <source>
        <dbReference type="ARBA" id="ARBA00012429"/>
    </source>
</evidence>
<keyword evidence="3" id="KW-0723">Serine/threonine-protein kinase</keyword>
<keyword evidence="7 15" id="KW-0547">Nucleotide-binding</keyword>
<keyword evidence="23" id="KW-1185">Reference proteome</keyword>
<dbReference type="InterPro" id="IPR035892">
    <property type="entry name" value="C2_domain_sf"/>
</dbReference>
<dbReference type="Gene3D" id="3.30.200.20">
    <property type="entry name" value="Phosphorylase Kinase, domain 1"/>
    <property type="match status" value="1"/>
</dbReference>
<dbReference type="InterPro" id="IPR017892">
    <property type="entry name" value="Pkinase_C"/>
</dbReference>
<evidence type="ECO:0000256" key="16">
    <source>
        <dbReference type="SAM" id="MobiDB-lite"/>
    </source>
</evidence>
<dbReference type="InterPro" id="IPR011009">
    <property type="entry name" value="Kinase-like_dom_sf"/>
</dbReference>
<comment type="catalytic activity">
    <reaction evidence="12">
        <text>L-threonyl-[protein] + ATP = O-phospho-L-threonyl-[protein] + ADP + H(+)</text>
        <dbReference type="Rhea" id="RHEA:46608"/>
        <dbReference type="Rhea" id="RHEA-COMP:11060"/>
        <dbReference type="Rhea" id="RHEA-COMP:11605"/>
        <dbReference type="ChEBI" id="CHEBI:15378"/>
        <dbReference type="ChEBI" id="CHEBI:30013"/>
        <dbReference type="ChEBI" id="CHEBI:30616"/>
        <dbReference type="ChEBI" id="CHEBI:61977"/>
        <dbReference type="ChEBI" id="CHEBI:456216"/>
        <dbReference type="EC" id="2.7.11.13"/>
    </reaction>
</comment>
<feature type="compositionally biased region" description="Low complexity" evidence="16">
    <location>
        <begin position="607"/>
        <end position="616"/>
    </location>
</feature>
<keyword evidence="11 15" id="KW-0067">ATP-binding</keyword>
<dbReference type="InterPro" id="IPR046349">
    <property type="entry name" value="C1-like_sf"/>
</dbReference>
<keyword evidence="5" id="KW-0808">Transferase</keyword>
<feature type="binding site" evidence="15">
    <location>
        <position position="902"/>
    </location>
    <ligand>
        <name>ATP</name>
        <dbReference type="ChEBI" id="CHEBI:30616"/>
    </ligand>
</feature>
<dbReference type="Pfam" id="PF00168">
    <property type="entry name" value="C2"/>
    <property type="match status" value="1"/>
</dbReference>
<dbReference type="EC" id="2.7.11.13" evidence="2"/>
<feature type="domain" description="Protein kinase" evidence="18">
    <location>
        <begin position="873"/>
        <end position="1132"/>
    </location>
</feature>
<feature type="region of interest" description="Disordered" evidence="16">
    <location>
        <begin position="365"/>
        <end position="405"/>
    </location>
</feature>
<reference evidence="22 23" key="1">
    <citation type="journal article" date="2023" name="G3 (Bethesda)">
        <title>A chromosome-level genome assembly of Zasmidium syzygii isolated from banana leaves.</title>
        <authorList>
            <person name="van Westerhoven A.C."/>
            <person name="Mehrabi R."/>
            <person name="Talebi R."/>
            <person name="Steentjes M.B.F."/>
            <person name="Corcolon B."/>
            <person name="Chong P.A."/>
            <person name="Kema G.H.J."/>
            <person name="Seidl M.F."/>
        </authorList>
    </citation>
    <scope>NUCLEOTIDE SEQUENCE [LARGE SCALE GENOMIC DNA]</scope>
    <source>
        <strain evidence="22 23">P124</strain>
    </source>
</reference>
<feature type="domain" description="REM-1" evidence="21">
    <location>
        <begin position="154"/>
        <end position="231"/>
    </location>
</feature>
<protein>
    <recommendedName>
        <fullName evidence="2">protein kinase C</fullName>
        <ecNumber evidence="2">2.7.11.13</ecNumber>
    </recommendedName>
</protein>
<evidence type="ECO:0000259" key="21">
    <source>
        <dbReference type="PROSITE" id="PS51860"/>
    </source>
</evidence>
<comment type="caution">
    <text evidence="22">The sequence shown here is derived from an EMBL/GenBank/DDBJ whole genome shotgun (WGS) entry which is preliminary data.</text>
</comment>
<keyword evidence="10" id="KW-0862">Zinc</keyword>
<dbReference type="InterPro" id="IPR000961">
    <property type="entry name" value="AGC-kinase_C"/>
</dbReference>
<evidence type="ECO:0000259" key="18">
    <source>
        <dbReference type="PROSITE" id="PS50011"/>
    </source>
</evidence>
<dbReference type="SMART" id="SM00239">
    <property type="entry name" value="C2"/>
    <property type="match status" value="1"/>
</dbReference>
<feature type="domain" description="Phorbol-ester/DAG-type" evidence="19">
    <location>
        <begin position="468"/>
        <end position="516"/>
    </location>
</feature>
<dbReference type="CDD" id="cd20823">
    <property type="entry name" value="C1_ScPKC1-like_rpt2"/>
    <property type="match status" value="1"/>
</dbReference>
<dbReference type="SUPFAM" id="SSF49562">
    <property type="entry name" value="C2 domain (Calcium/lipid-binding domain, CaLB)"/>
    <property type="match status" value="1"/>
</dbReference>
<keyword evidence="6" id="KW-0479">Metal-binding</keyword>
<dbReference type="Pfam" id="PF00433">
    <property type="entry name" value="Pkinase_C"/>
    <property type="match status" value="1"/>
</dbReference>
<evidence type="ECO:0000256" key="12">
    <source>
        <dbReference type="ARBA" id="ARBA00047272"/>
    </source>
</evidence>
<feature type="compositionally biased region" description="Low complexity" evidence="16">
    <location>
        <begin position="812"/>
        <end position="841"/>
    </location>
</feature>
<evidence type="ECO:0000256" key="8">
    <source>
        <dbReference type="ARBA" id="ARBA00022771"/>
    </source>
</evidence>
<evidence type="ECO:0000256" key="11">
    <source>
        <dbReference type="ARBA" id="ARBA00022840"/>
    </source>
</evidence>
<name>A0ABR0DY87_ZASCE</name>
<feature type="compositionally biased region" description="Basic and acidic residues" evidence="16">
    <location>
        <begin position="644"/>
        <end position="665"/>
    </location>
</feature>
<evidence type="ECO:0000256" key="10">
    <source>
        <dbReference type="ARBA" id="ARBA00022833"/>
    </source>
</evidence>
<dbReference type="PROSITE" id="PS51285">
    <property type="entry name" value="AGC_KINASE_CTER"/>
    <property type="match status" value="1"/>
</dbReference>
<dbReference type="SUPFAM" id="SSF46585">
    <property type="entry name" value="HR1 repeat"/>
    <property type="match status" value="1"/>
</dbReference>
<feature type="domain" description="REM-1" evidence="21">
    <location>
        <begin position="1"/>
        <end position="67"/>
    </location>
</feature>
<feature type="compositionally biased region" description="Polar residues" evidence="16">
    <location>
        <begin position="730"/>
        <end position="758"/>
    </location>
</feature>
<dbReference type="SUPFAM" id="SSF56112">
    <property type="entry name" value="Protein kinase-like (PK-like)"/>
    <property type="match status" value="1"/>
</dbReference>
<dbReference type="CDD" id="cd11620">
    <property type="entry name" value="HR1_PKC-like_2_fungi"/>
    <property type="match status" value="1"/>
</dbReference>
<evidence type="ECO:0000256" key="4">
    <source>
        <dbReference type="ARBA" id="ARBA00022553"/>
    </source>
</evidence>
<sequence>MNEDAAIEDILRKIDREKAIINAANQMRQATNNASVNSRVESNIRDARRNIQYFEQTLQDLQARKMGNGMSNLSVSGNGGPTPPQHGRGGSTGSGMNNEYGHGGGADYGNPQAPGYSAGGGNGLMPPRAPYAPPGPADRSPRGRPNYSKLDLIKYDTQHLGPRIQLMLSQLEFKLSVEKQYKDGIEKMVRLYQMEGDRKSKSEAELRRMESNQKIQLLQRALRRYEGLHVDIENGADAADDDSLDTPSQRKPLTGHLSVKIHAVADVDHAASGRFTRGPDTFVIMKVEDAFKGRTKATKTDRWTDETHEFDVDKANEIEFTVYDKSSGDHPTPIGLLWIRLSDLVDEIRRKRIETEFNQAGWITADKMDGSQPRPDLHFSPPPSSGHGAAGQGGGATAAAAGGPAGSGLAAQTGPVYIDAWFSLEPVGRIQLTLSFIKQVKDRRPFDVGLNRKGAVRQKKEDVVEQYGHKFTVQTFYNIMRCALCGDFLKYTAGMQCADCKYTCHQKCYPKVVTKCISKSNAETDPDEEKINHRIPHRFDAFSNMGANWCCHCGYMLPLGKRQSRKCSECKLTCHAACVHFVPDFCGISMDRANEILAELKKTKPLRTLPKTLRPPSASTSGRPTPPPSQQSFAPAPGHQDQVAQRDDSARPQDRFSYGKDRMSDSYDQAPPRTSSFGPPGVSMDAAKASMGGRSSPPSPEANMHRPPAQRTQSSQSAAAAAASAAITGKRTSAQDQQQRPPYSRGSTDYAQQSQQSPGKYADGYKESKSDAPTQPQQSSYNPADYAAVSGYAQQPPYQQRPPPQQAPAPPVKQYQPQQQVPQVQVPQSPQQVSLPTSQPPNVSITHPVVEERKPAPPANTPGTGRRIGLDHFNFLAVLGKGNFGKVMLAETKTTKQLYAIKVLKKEFIIENDEVESTRSEKRVFLIANKERHPFLLNLHACFQTETRIYFVMEYISGGDLMLHIQRGQFGTKRAQFYAAEVCLALKYFHENGVIYRDLKLDNILLTLDGHIVIGDYGLCKEDMWYGSTTSTFCGTPEFMAPEILLDKKYGRAVDWWAFGVLIYQMLLQQSPFRGEDEDEIYDAILADEPLYPIHMPRDSVSILQKLLTREPEMRLGSGPTDAQEIMSHAFFRNVNWEDIYYKRVPAPFLPTVKGRADTSNFDSEFTSVTPVLTPVQSVLSQAMQEEFRGFSYSADFN</sequence>
<dbReference type="InterPro" id="IPR000008">
    <property type="entry name" value="C2_dom"/>
</dbReference>
<dbReference type="CDD" id="cd05570">
    <property type="entry name" value="STKc_PKC"/>
    <property type="match status" value="1"/>
</dbReference>
<dbReference type="Pfam" id="PF00130">
    <property type="entry name" value="C1_1"/>
    <property type="match status" value="2"/>
</dbReference>
<evidence type="ECO:0000259" key="20">
    <source>
        <dbReference type="PROSITE" id="PS51285"/>
    </source>
</evidence>
<dbReference type="PROSITE" id="PS51860">
    <property type="entry name" value="REM_1"/>
    <property type="match status" value="2"/>
</dbReference>
<dbReference type="InterPro" id="IPR002219">
    <property type="entry name" value="PKC_DAG/PE"/>
</dbReference>
<dbReference type="SMART" id="SM00220">
    <property type="entry name" value="S_TKc"/>
    <property type="match status" value="1"/>
</dbReference>
<evidence type="ECO:0000256" key="13">
    <source>
        <dbReference type="ARBA" id="ARBA00047470"/>
    </source>
</evidence>
<evidence type="ECO:0000256" key="1">
    <source>
        <dbReference type="ARBA" id="ARBA00005490"/>
    </source>
</evidence>
<dbReference type="Gene3D" id="1.10.287.160">
    <property type="entry name" value="HR1 repeat"/>
    <property type="match status" value="1"/>
</dbReference>
<dbReference type="InterPro" id="IPR017441">
    <property type="entry name" value="Protein_kinase_ATP_BS"/>
</dbReference>
<evidence type="ECO:0000259" key="19">
    <source>
        <dbReference type="PROSITE" id="PS50081"/>
    </source>
</evidence>
<dbReference type="Gene3D" id="1.10.510.10">
    <property type="entry name" value="Transferase(Phosphotransferase) domain 1"/>
    <property type="match status" value="1"/>
</dbReference>
<feature type="domain" description="C2" evidence="17">
    <location>
        <begin position="238"/>
        <end position="357"/>
    </location>
</feature>
<dbReference type="InterPro" id="IPR037312">
    <property type="entry name" value="PKC-like_HR1"/>
</dbReference>
<comment type="similarity">
    <text evidence="1">Belongs to the protein kinase superfamily. AGC Ser/Thr protein kinase family. PKC subfamily.</text>
</comment>
<feature type="domain" description="AGC-kinase C-terminal" evidence="20">
    <location>
        <begin position="1133"/>
        <end position="1198"/>
    </location>
</feature>
<feature type="compositionally biased region" description="Low complexity" evidence="16">
    <location>
        <begin position="713"/>
        <end position="726"/>
    </location>
</feature>
<dbReference type="CDD" id="cd20822">
    <property type="entry name" value="C1_ScPKC1-like_rpt1"/>
    <property type="match status" value="1"/>
</dbReference>
<feature type="compositionally biased region" description="Pro residues" evidence="16">
    <location>
        <begin position="127"/>
        <end position="136"/>
    </location>
</feature>